<evidence type="ECO:0000313" key="5">
    <source>
        <dbReference type="EMBL" id="TDB48666.1"/>
    </source>
</evidence>
<gene>
    <name evidence="5" type="ORF">C5467_18775</name>
</gene>
<dbReference type="Pfam" id="PF01478">
    <property type="entry name" value="Peptidase_A24"/>
    <property type="match status" value="1"/>
</dbReference>
<feature type="transmembrane region" description="Helical" evidence="3">
    <location>
        <begin position="6"/>
        <end position="26"/>
    </location>
</feature>
<dbReference type="Proteomes" id="UP000295598">
    <property type="component" value="Unassembled WGS sequence"/>
</dbReference>
<dbReference type="PANTHER" id="PTHR30487:SF0">
    <property type="entry name" value="PREPILIN LEADER PEPTIDASE_N-METHYLTRANSFERASE-RELATED"/>
    <property type="match status" value="1"/>
</dbReference>
<dbReference type="GO" id="GO:0005886">
    <property type="term" value="C:plasma membrane"/>
    <property type="evidence" value="ECO:0007669"/>
    <property type="project" value="TreeGrafter"/>
</dbReference>
<dbReference type="AlphaFoldDB" id="A0A4R4J5G4"/>
<evidence type="ECO:0000256" key="2">
    <source>
        <dbReference type="RuleBase" id="RU003793"/>
    </source>
</evidence>
<feature type="transmembrane region" description="Helical" evidence="3">
    <location>
        <begin position="121"/>
        <end position="139"/>
    </location>
</feature>
<organism evidence="5 6">
    <name type="scientific">Photorhabdus khanii subsp. guanajuatensis</name>
    <dbReference type="NCBI Taxonomy" id="2100166"/>
    <lineage>
        <taxon>Bacteria</taxon>
        <taxon>Pseudomonadati</taxon>
        <taxon>Pseudomonadota</taxon>
        <taxon>Gammaproteobacteria</taxon>
        <taxon>Enterobacterales</taxon>
        <taxon>Morganellaceae</taxon>
        <taxon>Photorhabdus</taxon>
    </lineage>
</organism>
<feature type="transmembrane region" description="Helical" evidence="3">
    <location>
        <begin position="193"/>
        <end position="215"/>
    </location>
</feature>
<evidence type="ECO:0000256" key="1">
    <source>
        <dbReference type="ARBA" id="ARBA00005801"/>
    </source>
</evidence>
<feature type="transmembrane region" description="Helical" evidence="3">
    <location>
        <begin position="47"/>
        <end position="65"/>
    </location>
</feature>
<dbReference type="EMBL" id="PUJY01000042">
    <property type="protein sequence ID" value="TDB48666.1"/>
    <property type="molecule type" value="Genomic_DNA"/>
</dbReference>
<comment type="similarity">
    <text evidence="1 2">Belongs to the peptidase A24 family.</text>
</comment>
<dbReference type="InterPro" id="IPR014032">
    <property type="entry name" value="Peptidase_A24A_bac"/>
</dbReference>
<accession>A0A4R4J5G4</accession>
<evidence type="ECO:0000256" key="3">
    <source>
        <dbReference type="SAM" id="Phobius"/>
    </source>
</evidence>
<evidence type="ECO:0000313" key="6">
    <source>
        <dbReference type="Proteomes" id="UP000295598"/>
    </source>
</evidence>
<keyword evidence="3" id="KW-0812">Transmembrane</keyword>
<feature type="domain" description="Prepilin type IV endopeptidase peptidase" evidence="4">
    <location>
        <begin position="75"/>
        <end position="182"/>
    </location>
</feature>
<dbReference type="PANTHER" id="PTHR30487">
    <property type="entry name" value="TYPE 4 PREPILIN-LIKE PROTEINS LEADER PEPTIDE-PROCESSING ENZYME"/>
    <property type="match status" value="1"/>
</dbReference>
<proteinExistence type="inferred from homology"/>
<comment type="caution">
    <text evidence="5">The sequence shown here is derived from an EMBL/GenBank/DDBJ whole genome shotgun (WGS) entry which is preliminary data.</text>
</comment>
<dbReference type="GO" id="GO:0004190">
    <property type="term" value="F:aspartic-type endopeptidase activity"/>
    <property type="evidence" value="ECO:0007669"/>
    <property type="project" value="InterPro"/>
</dbReference>
<feature type="transmembrane region" description="Helical" evidence="3">
    <location>
        <begin position="71"/>
        <end position="91"/>
    </location>
</feature>
<keyword evidence="3" id="KW-0472">Membrane</keyword>
<name>A0A4R4J5G4_9GAMM</name>
<keyword evidence="3" id="KW-1133">Transmembrane helix</keyword>
<dbReference type="InterPro" id="IPR050882">
    <property type="entry name" value="Prepilin_peptidase/N-MTase"/>
</dbReference>
<dbReference type="GO" id="GO:0006465">
    <property type="term" value="P:signal peptide processing"/>
    <property type="evidence" value="ECO:0007669"/>
    <property type="project" value="TreeGrafter"/>
</dbReference>
<feature type="transmembrane region" description="Helical" evidence="3">
    <location>
        <begin position="160"/>
        <end position="187"/>
    </location>
</feature>
<sequence>MFYFSGVNVMIVILAVSIGITAGITLNKVISVFPEIIYGYDKIAFGYFQVELVTLFVTAFFVIYLPLGFHLYVVLIFIWMLIILSFIDIKIQLLPDIINYPLLWLGLLLNLNKTFVPIEHAVTGAVAGYLILWSLYWLFKIINHKEGIGYGDFKLMAAVSAWLGIGAIPLLMLLSSLFGIIGCLWMWKLRGNYQAPVAFGPYIAISAIIMLYLNLQGVDGLSWMAPNN</sequence>
<reference evidence="5 6" key="1">
    <citation type="journal article" date="2019" name="Int. J. Syst. Evol. Microbiol.">
        <title>Photorhabdus khanii subsp. guanajuatensis subsp. nov., isolated from Heterorhabditis atacamensis, and Photorhabdus luminescens subsp. mexicana subsp. nov., isolated from Heterorhabditis mexicana entomopathogenic nematodes.</title>
        <authorList>
            <person name="Machado R.A.R."/>
            <person name="Bruno P."/>
            <person name="Arce C.C.M."/>
            <person name="Liechti N."/>
            <person name="Kohler A."/>
            <person name="Bernal J."/>
            <person name="Bruggmann R."/>
            <person name="Turlings T.C.J."/>
        </authorList>
    </citation>
    <scope>NUCLEOTIDE SEQUENCE [LARGE SCALE GENOMIC DNA]</scope>
    <source>
        <strain evidence="5 6">MEX20-17</strain>
    </source>
</reference>
<evidence type="ECO:0000259" key="4">
    <source>
        <dbReference type="Pfam" id="PF01478"/>
    </source>
</evidence>
<protein>
    <submittedName>
        <fullName evidence="5">Prepilin peptidase</fullName>
    </submittedName>
</protein>
<dbReference type="PRINTS" id="PR00864">
    <property type="entry name" value="PREPILNPTASE"/>
</dbReference>
<dbReference type="Gene3D" id="1.20.120.1220">
    <property type="match status" value="1"/>
</dbReference>
<dbReference type="InterPro" id="IPR000045">
    <property type="entry name" value="Prepilin_IV_endopep_pep"/>
</dbReference>